<protein>
    <submittedName>
        <fullName evidence="2">Uncharacterized protein</fullName>
    </submittedName>
</protein>
<dbReference type="InterPro" id="IPR031650">
    <property type="entry name" value="CCDC73"/>
</dbReference>
<feature type="coiled-coil region" evidence="1">
    <location>
        <begin position="545"/>
        <end position="579"/>
    </location>
</feature>
<evidence type="ECO:0000256" key="1">
    <source>
        <dbReference type="SAM" id="Coils"/>
    </source>
</evidence>
<keyword evidence="1" id="KW-0175">Coiled coil</keyword>
<dbReference type="Pfam" id="PF15818">
    <property type="entry name" value="CCDC73"/>
    <property type="match status" value="1"/>
</dbReference>
<name>A0ABN8LRU1_9CNID</name>
<feature type="coiled-coil region" evidence="1">
    <location>
        <begin position="309"/>
        <end position="512"/>
    </location>
</feature>
<dbReference type="PANTHER" id="PTHR28660">
    <property type="entry name" value="COILED-COIL DOMAIN-CONTAINING PROTEIN 73"/>
    <property type="match status" value="1"/>
</dbReference>
<organism evidence="2 3">
    <name type="scientific">Porites evermanni</name>
    <dbReference type="NCBI Taxonomy" id="104178"/>
    <lineage>
        <taxon>Eukaryota</taxon>
        <taxon>Metazoa</taxon>
        <taxon>Cnidaria</taxon>
        <taxon>Anthozoa</taxon>
        <taxon>Hexacorallia</taxon>
        <taxon>Scleractinia</taxon>
        <taxon>Fungiina</taxon>
        <taxon>Poritidae</taxon>
        <taxon>Porites</taxon>
    </lineage>
</organism>
<reference evidence="2 3" key="1">
    <citation type="submission" date="2022-05" db="EMBL/GenBank/DDBJ databases">
        <authorList>
            <consortium name="Genoscope - CEA"/>
            <person name="William W."/>
        </authorList>
    </citation>
    <scope>NUCLEOTIDE SEQUENCE [LARGE SCALE GENOMIC DNA]</scope>
</reference>
<evidence type="ECO:0000313" key="3">
    <source>
        <dbReference type="Proteomes" id="UP001159427"/>
    </source>
</evidence>
<evidence type="ECO:0000313" key="2">
    <source>
        <dbReference type="EMBL" id="CAH3018177.1"/>
    </source>
</evidence>
<dbReference type="Proteomes" id="UP001159427">
    <property type="component" value="Unassembled WGS sequence"/>
</dbReference>
<gene>
    <name evidence="2" type="ORF">PEVE_00041774</name>
</gene>
<accession>A0ABN8LRU1</accession>
<feature type="coiled-coil region" evidence="1">
    <location>
        <begin position="190"/>
        <end position="231"/>
    </location>
</feature>
<dbReference type="PANTHER" id="PTHR28660:SF1">
    <property type="entry name" value="COILED-COIL DOMAIN-CONTAINING PROTEIN 73"/>
    <property type="match status" value="1"/>
</dbReference>
<keyword evidence="3" id="KW-1185">Reference proteome</keyword>
<sequence length="643" mass="74885">MNASLEKAEHAIKGSSSVEITAMKINSSCAYLEETNMEFPKEKAKDIEGDVPFEKVNKSEICFNNKGDKISVGEDHDVDFCQNNLGKTGGTTNLVSSKEEKNEEQISQGIRDTSQNEFAGLGEDNSIIEIHQACKNEKKSMKKSGSDDESVVTIDESTLVKFRNNFFEEEEISKYNSLIEQHEQQEIDTKKQQEDRLLQFEEEKAKQTLAAECMEKELKVLKDEVRALHLVKYSLEKKIKEQERIIQLQNSTRDSHESQMSTLEQRSKKAFDQCSLLADLVEKTESNVSAASRLHKKLMYTNEHQKCLLESYRREMESKKFELVALKANIAQTKDSFMCNSAEESNRLNTLEREIRMKNEACQQLQGQMDASRKENEKLTESLKEAHMLLDRHVQSINKHSELETIAHLELDEIKTECHALKETLNKEKEVKKGIEETLKNNETEWETQKKTLENRLIDLQNEFDSLSEAHNSLEQLNSNWSEKNMEQQTRIATLLKETDELRNSLTQKEERELSQKEMNRKLKETTEMEISSLKETLLKSKQVAEIQTKRAESLQNECNILKKRVNELEYDITRTEKEQVVRCKESQILHVKRTTPYLRCVLKNKSLRMEMTIAHWRSTKVLERAKRKLRRAVVFMSWKKRK</sequence>
<dbReference type="EMBL" id="CALNXI010000080">
    <property type="protein sequence ID" value="CAH3018177.1"/>
    <property type="molecule type" value="Genomic_DNA"/>
</dbReference>
<proteinExistence type="predicted"/>
<comment type="caution">
    <text evidence="2">The sequence shown here is derived from an EMBL/GenBank/DDBJ whole genome shotgun (WGS) entry which is preliminary data.</text>
</comment>